<dbReference type="EMBL" id="AYSA01000551">
    <property type="protein sequence ID" value="ESZ91022.1"/>
    <property type="molecule type" value="Genomic_DNA"/>
</dbReference>
<gene>
    <name evidence="1" type="ORF">SBOR_8593</name>
</gene>
<dbReference type="AlphaFoldDB" id="W9C2K7"/>
<organism evidence="1 2">
    <name type="scientific">Sclerotinia borealis (strain F-4128)</name>
    <dbReference type="NCBI Taxonomy" id="1432307"/>
    <lineage>
        <taxon>Eukaryota</taxon>
        <taxon>Fungi</taxon>
        <taxon>Dikarya</taxon>
        <taxon>Ascomycota</taxon>
        <taxon>Pezizomycotina</taxon>
        <taxon>Leotiomycetes</taxon>
        <taxon>Helotiales</taxon>
        <taxon>Sclerotiniaceae</taxon>
        <taxon>Sclerotinia</taxon>
    </lineage>
</organism>
<accession>W9C2K7</accession>
<reference evidence="1 2" key="1">
    <citation type="journal article" date="2014" name="Genome Announc.">
        <title>Draft genome sequence of Sclerotinia borealis, a psychrophilic plant pathogenic fungus.</title>
        <authorList>
            <person name="Mardanov A.V."/>
            <person name="Beletsky A.V."/>
            <person name="Kadnikov V.V."/>
            <person name="Ignatov A.N."/>
            <person name="Ravin N.V."/>
        </authorList>
    </citation>
    <scope>NUCLEOTIDE SEQUENCE [LARGE SCALE GENOMIC DNA]</scope>
    <source>
        <strain evidence="2">F-4157</strain>
    </source>
</reference>
<dbReference type="HOGENOM" id="CLU_1489835_0_0_1"/>
<keyword evidence="2" id="KW-1185">Reference proteome</keyword>
<dbReference type="Proteomes" id="UP000019487">
    <property type="component" value="Unassembled WGS sequence"/>
</dbReference>
<comment type="caution">
    <text evidence="1">The sequence shown here is derived from an EMBL/GenBank/DDBJ whole genome shotgun (WGS) entry which is preliminary data.</text>
</comment>
<evidence type="ECO:0000313" key="1">
    <source>
        <dbReference type="EMBL" id="ESZ91022.1"/>
    </source>
</evidence>
<protein>
    <submittedName>
        <fullName evidence="1">FAD binding domain-containing protein</fullName>
    </submittedName>
</protein>
<sequence>MDPAKFDPHAAVIQAFAYEPTLGIQLVSMGMEYTLPIADPVALQPFLKISGQLQSTLRISNHLDFVDEEAASQAQESRGIYVTTTFRPTLTVLTSVYNIWNATTPLVQNVSSIGYTLIFQRLPVTVAGNTNSFDLPSDAGNFVLCLFSVTWTDESDDTLVNSVTKTLIEAIEETAKTAGVF</sequence>
<dbReference type="OrthoDB" id="2151789at2759"/>
<evidence type="ECO:0000313" key="2">
    <source>
        <dbReference type="Proteomes" id="UP000019487"/>
    </source>
</evidence>
<name>W9C2K7_SCLBF</name>
<proteinExistence type="predicted"/>